<dbReference type="SMART" id="SM00354">
    <property type="entry name" value="HTH_LACI"/>
    <property type="match status" value="1"/>
</dbReference>
<evidence type="ECO:0000256" key="3">
    <source>
        <dbReference type="ARBA" id="ARBA00023163"/>
    </source>
</evidence>
<evidence type="ECO:0000313" key="5">
    <source>
        <dbReference type="EMBL" id="SMX46266.1"/>
    </source>
</evidence>
<dbReference type="SUPFAM" id="SSF53822">
    <property type="entry name" value="Periplasmic binding protein-like I"/>
    <property type="match status" value="1"/>
</dbReference>
<evidence type="ECO:0000256" key="2">
    <source>
        <dbReference type="ARBA" id="ARBA00023125"/>
    </source>
</evidence>
<dbReference type="EMBL" id="FXYF01000009">
    <property type="protein sequence ID" value="SMX46266.1"/>
    <property type="molecule type" value="Genomic_DNA"/>
</dbReference>
<keyword evidence="3" id="KW-0804">Transcription</keyword>
<accession>A0A238KW23</accession>
<dbReference type="PROSITE" id="PS50932">
    <property type="entry name" value="HTH_LACI_2"/>
    <property type="match status" value="1"/>
</dbReference>
<dbReference type="Pfam" id="PF00356">
    <property type="entry name" value="LacI"/>
    <property type="match status" value="1"/>
</dbReference>
<dbReference type="Gene3D" id="3.40.50.2300">
    <property type="match status" value="2"/>
</dbReference>
<evidence type="ECO:0000259" key="4">
    <source>
        <dbReference type="PROSITE" id="PS50932"/>
    </source>
</evidence>
<protein>
    <submittedName>
        <fullName evidence="5">HTH-type transcriptional regulator AscG</fullName>
    </submittedName>
</protein>
<keyword evidence="1" id="KW-0805">Transcription regulation</keyword>
<proteinExistence type="predicted"/>
<reference evidence="5 6" key="1">
    <citation type="submission" date="2017-05" db="EMBL/GenBank/DDBJ databases">
        <authorList>
            <person name="Song R."/>
            <person name="Chenine A.L."/>
            <person name="Ruprecht R.M."/>
        </authorList>
    </citation>
    <scope>NUCLEOTIDE SEQUENCE [LARGE SCALE GENOMIC DNA]</scope>
    <source>
        <strain evidence="5 6">CECT 8898</strain>
    </source>
</reference>
<dbReference type="CDD" id="cd01392">
    <property type="entry name" value="HTH_LacI"/>
    <property type="match status" value="1"/>
</dbReference>
<keyword evidence="2" id="KW-0238">DNA-binding</keyword>
<dbReference type="InterPro" id="IPR028082">
    <property type="entry name" value="Peripla_BP_I"/>
</dbReference>
<dbReference type="Pfam" id="PF13377">
    <property type="entry name" value="Peripla_BP_3"/>
    <property type="match status" value="1"/>
</dbReference>
<name>A0A238KW23_9RHOB</name>
<organism evidence="5 6">
    <name type="scientific">Maliponia aquimaris</name>
    <dbReference type="NCBI Taxonomy" id="1673631"/>
    <lineage>
        <taxon>Bacteria</taxon>
        <taxon>Pseudomonadati</taxon>
        <taxon>Pseudomonadota</taxon>
        <taxon>Alphaproteobacteria</taxon>
        <taxon>Rhodobacterales</taxon>
        <taxon>Paracoccaceae</taxon>
        <taxon>Maliponia</taxon>
    </lineage>
</organism>
<dbReference type="AlphaFoldDB" id="A0A238KW23"/>
<keyword evidence="6" id="KW-1185">Reference proteome</keyword>
<evidence type="ECO:0000313" key="6">
    <source>
        <dbReference type="Proteomes" id="UP000207598"/>
    </source>
</evidence>
<dbReference type="GO" id="GO:0000976">
    <property type="term" value="F:transcription cis-regulatory region binding"/>
    <property type="evidence" value="ECO:0007669"/>
    <property type="project" value="TreeGrafter"/>
</dbReference>
<dbReference type="CDD" id="cd06278">
    <property type="entry name" value="PBP1_LacI-like"/>
    <property type="match status" value="1"/>
</dbReference>
<gene>
    <name evidence="5" type="primary">ascG</name>
    <name evidence="5" type="ORF">MAA8898_03387</name>
</gene>
<dbReference type="InterPro" id="IPR010982">
    <property type="entry name" value="Lambda_DNA-bd_dom_sf"/>
</dbReference>
<dbReference type="InterPro" id="IPR046335">
    <property type="entry name" value="LacI/GalR-like_sensor"/>
</dbReference>
<dbReference type="PANTHER" id="PTHR30146:SF109">
    <property type="entry name" value="HTH-TYPE TRANSCRIPTIONAL REGULATOR GALS"/>
    <property type="match status" value="1"/>
</dbReference>
<dbReference type="GO" id="GO:0003700">
    <property type="term" value="F:DNA-binding transcription factor activity"/>
    <property type="evidence" value="ECO:0007669"/>
    <property type="project" value="TreeGrafter"/>
</dbReference>
<sequence>MMHPGKVTSAQVAARAGVSQSAVSRVFTPGASASRKTREKVLRAAEELGYRPNRVARAMITGRSQIIGLVVAYLDNQFYPEAIQKISVALQDEGYHVLVFMAAPTVGDVQDVMKEILDYQVDGIILASVSMSSDLAQRCVDHGIPVVLFNREQDDDRLCSVTTDNHLGGKVLARHLVDCGYRRIGYLAGFEGASTQRHREAGFREGLAEAGLDLAAREVGGFEYGRARAAALEMFAGHDRPEAAFVANDHMAFAAMDVVRHKLGLKVPDEVGIVGFDDVPIAAWPAYDLTSYRQPINKMVARTVESLMERIEDPTVAPDRIKIEGQLIVRGSTRLKQG</sequence>
<evidence type="ECO:0000256" key="1">
    <source>
        <dbReference type="ARBA" id="ARBA00023015"/>
    </source>
</evidence>
<dbReference type="PANTHER" id="PTHR30146">
    <property type="entry name" value="LACI-RELATED TRANSCRIPTIONAL REPRESSOR"/>
    <property type="match status" value="1"/>
</dbReference>
<feature type="domain" description="HTH lacI-type" evidence="4">
    <location>
        <begin position="7"/>
        <end position="61"/>
    </location>
</feature>
<dbReference type="InterPro" id="IPR000843">
    <property type="entry name" value="HTH_LacI"/>
</dbReference>
<dbReference type="SUPFAM" id="SSF47413">
    <property type="entry name" value="lambda repressor-like DNA-binding domains"/>
    <property type="match status" value="1"/>
</dbReference>
<dbReference type="Proteomes" id="UP000207598">
    <property type="component" value="Unassembled WGS sequence"/>
</dbReference>
<dbReference type="Gene3D" id="1.10.260.40">
    <property type="entry name" value="lambda repressor-like DNA-binding domains"/>
    <property type="match status" value="1"/>
</dbReference>